<dbReference type="OrthoDB" id="5295172at2"/>
<accession>A0A4S3KV61</accession>
<dbReference type="Pfam" id="PF13835">
    <property type="entry name" value="DUF4194"/>
    <property type="match status" value="1"/>
</dbReference>
<reference evidence="1 2" key="1">
    <citation type="submission" date="2019-03" db="EMBL/GenBank/DDBJ databases">
        <title>Genomic Encyclopedia of Type Strains, Phase IV (KMG-IV): sequencing the most valuable type-strain genomes for metagenomic binning, comparative biology and taxonomic classification.</title>
        <authorList>
            <person name="Goeker M."/>
        </authorList>
    </citation>
    <scope>NUCLEOTIDE SEQUENCE [LARGE SCALE GENOMIC DNA]</scope>
    <source>
        <strain evidence="1 2">DSM 21944</strain>
    </source>
</reference>
<protein>
    <submittedName>
        <fullName evidence="1">Uncharacterized protein DUF4194</fullName>
    </submittedName>
</protein>
<keyword evidence="2" id="KW-1185">Reference proteome</keyword>
<organism evidence="1 2">
    <name type="scientific">Pseudofulvimonas gallinarii</name>
    <dbReference type="NCBI Taxonomy" id="634155"/>
    <lineage>
        <taxon>Bacteria</taxon>
        <taxon>Pseudomonadati</taxon>
        <taxon>Pseudomonadota</taxon>
        <taxon>Gammaproteobacteria</taxon>
        <taxon>Lysobacterales</taxon>
        <taxon>Rhodanobacteraceae</taxon>
        <taxon>Pseudofulvimonas</taxon>
    </lineage>
</organism>
<evidence type="ECO:0000313" key="1">
    <source>
        <dbReference type="EMBL" id="TCS95123.1"/>
    </source>
</evidence>
<dbReference type="RefSeq" id="WP_132577531.1">
    <property type="nucleotide sequence ID" value="NZ_JBHLWF010000082.1"/>
</dbReference>
<evidence type="ECO:0000313" key="2">
    <source>
        <dbReference type="Proteomes" id="UP000294599"/>
    </source>
</evidence>
<dbReference type="EMBL" id="SMAF01000020">
    <property type="protein sequence ID" value="TCS95123.1"/>
    <property type="molecule type" value="Genomic_DNA"/>
</dbReference>
<gene>
    <name evidence="1" type="ORF">EDC25_12012</name>
</gene>
<dbReference type="InterPro" id="IPR025449">
    <property type="entry name" value="JetB"/>
</dbReference>
<comment type="caution">
    <text evidence="1">The sequence shown here is derived from an EMBL/GenBank/DDBJ whole genome shotgun (WGS) entry which is preliminary data.</text>
</comment>
<sequence>MNDMHQDDPEGSTESLPPVVAELSQLMVHLLKGVLYRQDDERLWASLLNLQARVREQAAVLLLDLVLDEAEGYAFLKSQPEPEHADATPRLPRLIARRPLSYPVSLMLALLRKRLAESDAGDGDTRLVLSREEIAELMRVFLPDGTNEARLIDQVDSTITKVVELGYLRKLKPAAGAAQQAPRYEVRRILKAFVDAQWLADFDARLEGYRTALSGADRDKEAGR</sequence>
<dbReference type="Proteomes" id="UP000294599">
    <property type="component" value="Unassembled WGS sequence"/>
</dbReference>
<dbReference type="AlphaFoldDB" id="A0A4S3KV61"/>
<proteinExistence type="predicted"/>
<name>A0A4S3KV61_9GAMM</name>